<proteinExistence type="inferred from homology"/>
<keyword evidence="4" id="KW-0433">Leucine-rich repeat</keyword>
<name>A0AAD3D7F9_9STRA</name>
<evidence type="ECO:0000256" key="4">
    <source>
        <dbReference type="ARBA" id="ARBA00022614"/>
    </source>
</evidence>
<dbReference type="SMART" id="SM01052">
    <property type="entry name" value="CAP_GLY"/>
    <property type="match status" value="1"/>
</dbReference>
<dbReference type="SUPFAM" id="SSF54236">
    <property type="entry name" value="Ubiquitin-like"/>
    <property type="match status" value="1"/>
</dbReference>
<dbReference type="InterPro" id="IPR036859">
    <property type="entry name" value="CAP-Gly_dom_sf"/>
</dbReference>
<dbReference type="AlphaFoldDB" id="A0AAD3D7F9"/>
<dbReference type="PANTHER" id="PTHR18849">
    <property type="entry name" value="LEUCINE RICH REPEAT PROTEIN"/>
    <property type="match status" value="1"/>
</dbReference>
<dbReference type="Pfam" id="PF14580">
    <property type="entry name" value="LRR_9"/>
    <property type="match status" value="1"/>
</dbReference>
<dbReference type="InterPro" id="IPR000626">
    <property type="entry name" value="Ubiquitin-like_dom"/>
</dbReference>
<comment type="similarity">
    <text evidence="2">Belongs to the TBCE family.</text>
</comment>
<evidence type="ECO:0000313" key="11">
    <source>
        <dbReference type="Proteomes" id="UP001054902"/>
    </source>
</evidence>
<evidence type="ECO:0000256" key="1">
    <source>
        <dbReference type="ARBA" id="ARBA00004245"/>
    </source>
</evidence>
<accession>A0AAD3D7F9</accession>
<dbReference type="EMBL" id="BLLK01000062">
    <property type="protein sequence ID" value="GFH59229.1"/>
    <property type="molecule type" value="Genomic_DNA"/>
</dbReference>
<dbReference type="GO" id="GO:0007010">
    <property type="term" value="P:cytoskeleton organization"/>
    <property type="evidence" value="ECO:0007669"/>
    <property type="project" value="TreeGrafter"/>
</dbReference>
<dbReference type="Pfam" id="PF14560">
    <property type="entry name" value="Ubiquitin_2"/>
    <property type="match status" value="1"/>
</dbReference>
<dbReference type="PROSITE" id="PS50053">
    <property type="entry name" value="UBIQUITIN_2"/>
    <property type="match status" value="1"/>
</dbReference>
<keyword evidence="5" id="KW-0677">Repeat</keyword>
<evidence type="ECO:0000259" key="9">
    <source>
        <dbReference type="PROSITE" id="PS50053"/>
    </source>
</evidence>
<evidence type="ECO:0000256" key="2">
    <source>
        <dbReference type="ARBA" id="ARBA00006286"/>
    </source>
</evidence>
<dbReference type="SUPFAM" id="SSF52058">
    <property type="entry name" value="L domain-like"/>
    <property type="match status" value="1"/>
</dbReference>
<comment type="subcellular location">
    <subcellularLocation>
        <location evidence="1">Cytoplasm</location>
        <location evidence="1">Cytoskeleton</location>
    </subcellularLocation>
</comment>
<dbReference type="InterPro" id="IPR029071">
    <property type="entry name" value="Ubiquitin-like_domsf"/>
</dbReference>
<keyword evidence="7" id="KW-0206">Cytoskeleton</keyword>
<evidence type="ECO:0000256" key="8">
    <source>
        <dbReference type="SAM" id="Coils"/>
    </source>
</evidence>
<comment type="caution">
    <text evidence="10">The sequence shown here is derived from an EMBL/GenBank/DDBJ whole genome shotgun (WGS) entry which is preliminary data.</text>
</comment>
<keyword evidence="8" id="KW-0175">Coiled coil</keyword>
<dbReference type="Gene3D" id="2.30.30.190">
    <property type="entry name" value="CAP Gly-rich-like domain"/>
    <property type="match status" value="1"/>
</dbReference>
<dbReference type="Pfam" id="PF01302">
    <property type="entry name" value="CAP_GLY"/>
    <property type="match status" value="1"/>
</dbReference>
<dbReference type="Gene3D" id="3.80.10.10">
    <property type="entry name" value="Ribonuclease Inhibitor"/>
    <property type="match status" value="2"/>
</dbReference>
<dbReference type="CDD" id="cd17044">
    <property type="entry name" value="Ubl_TBCE"/>
    <property type="match status" value="1"/>
</dbReference>
<keyword evidence="3" id="KW-0963">Cytoplasm</keyword>
<organism evidence="10 11">
    <name type="scientific">Chaetoceros tenuissimus</name>
    <dbReference type="NCBI Taxonomy" id="426638"/>
    <lineage>
        <taxon>Eukaryota</taxon>
        <taxon>Sar</taxon>
        <taxon>Stramenopiles</taxon>
        <taxon>Ochrophyta</taxon>
        <taxon>Bacillariophyta</taxon>
        <taxon>Coscinodiscophyceae</taxon>
        <taxon>Chaetocerotophycidae</taxon>
        <taxon>Chaetocerotales</taxon>
        <taxon>Chaetocerotaceae</taxon>
        <taxon>Chaetoceros</taxon>
    </lineage>
</organism>
<evidence type="ECO:0000256" key="7">
    <source>
        <dbReference type="ARBA" id="ARBA00023212"/>
    </source>
</evidence>
<gene>
    <name evidence="10" type="ORF">CTEN210_15705</name>
</gene>
<sequence>MASPKSEIIVNKTRIQDADGFVGTVRYIGPVASAKKQTEIYAGIEWDDHTRGKHDGSVISKSTNELVRHFSLKSKSTTGGSFLKVSKLDTGIVLNLDTVRLRYVDSDAPLVAPNNILPYSARTSSGRSKPIEFLGEMKVRKRQQLDELVDISLRSMGISSVATGEEKEELKHTFQHLKEIDLAGNLFSDWNDLFHVLETFGNLEWLSFASNKIHDLPMSVDELCFDKLRVLNLNKCAIESFDTVEKLDKICPNLQELCVAFSDLSDMAKDDTENDVELLSGFQHLTLLDCSSCNLTSWSRHVHRLSSLPNLKTLILDDNALEQIDIVSDQDFPSLVNLQIAGTNIDKWQQMESLFALRKLEILRFRKCPLTDELGAGESRAGTIARLPNVNVLNASQISEKERMEAERRYVSSVSREMVQLTSKSGNSEKSSDEGIEGIIQSFKSLDLNDKYSRFESLVTKHKETMLMMAAVNNSGGAISSSSINVTIKSMAAESCTSEPLQKRLPSSLTVGRLKTMLSRAFGLDVDLQILQYRNEGSDFPAPMDDDENALAYYGLSDGAEILMNEVDVKAQKAEDEKKKAIRLQSIEEQEKRSNIINSVRQNEVKAHVAAAENASKRL</sequence>
<reference evidence="10 11" key="1">
    <citation type="journal article" date="2021" name="Sci. Rep.">
        <title>The genome of the diatom Chaetoceros tenuissimus carries an ancient integrated fragment of an extant virus.</title>
        <authorList>
            <person name="Hongo Y."/>
            <person name="Kimura K."/>
            <person name="Takaki Y."/>
            <person name="Yoshida Y."/>
            <person name="Baba S."/>
            <person name="Kobayashi G."/>
            <person name="Nagasaki K."/>
            <person name="Hano T."/>
            <person name="Tomaru Y."/>
        </authorList>
    </citation>
    <scope>NUCLEOTIDE SEQUENCE [LARGE SCALE GENOMIC DNA]</scope>
    <source>
        <strain evidence="10 11">NIES-3715</strain>
    </source>
</reference>
<dbReference type="PANTHER" id="PTHR18849:SF0">
    <property type="entry name" value="CILIA- AND FLAGELLA-ASSOCIATED PROTEIN 410-RELATED"/>
    <property type="match status" value="1"/>
</dbReference>
<evidence type="ECO:0000313" key="10">
    <source>
        <dbReference type="EMBL" id="GFH59229.1"/>
    </source>
</evidence>
<keyword evidence="6" id="KW-0143">Chaperone</keyword>
<feature type="domain" description="Ubiquitin-like" evidence="9">
    <location>
        <begin position="484"/>
        <end position="564"/>
    </location>
</feature>
<dbReference type="InterPro" id="IPR044079">
    <property type="entry name" value="Ubl_TBCE"/>
</dbReference>
<dbReference type="SUPFAM" id="SSF74924">
    <property type="entry name" value="Cap-Gly domain"/>
    <property type="match status" value="1"/>
</dbReference>
<feature type="coiled-coil region" evidence="8">
    <location>
        <begin position="564"/>
        <end position="591"/>
    </location>
</feature>
<protein>
    <recommendedName>
        <fullName evidence="9">Ubiquitin-like domain-containing protein</fullName>
    </recommendedName>
</protein>
<dbReference type="Proteomes" id="UP001054902">
    <property type="component" value="Unassembled WGS sequence"/>
</dbReference>
<evidence type="ECO:0000256" key="5">
    <source>
        <dbReference type="ARBA" id="ARBA00022737"/>
    </source>
</evidence>
<evidence type="ECO:0000256" key="3">
    <source>
        <dbReference type="ARBA" id="ARBA00022490"/>
    </source>
</evidence>
<dbReference type="GO" id="GO:0005856">
    <property type="term" value="C:cytoskeleton"/>
    <property type="evidence" value="ECO:0007669"/>
    <property type="project" value="UniProtKB-SubCell"/>
</dbReference>
<dbReference type="InterPro" id="IPR000938">
    <property type="entry name" value="CAP-Gly_domain"/>
</dbReference>
<dbReference type="Gene3D" id="3.10.20.90">
    <property type="entry name" value="Phosphatidylinositol 3-kinase Catalytic Subunit, Chain A, domain 1"/>
    <property type="match status" value="1"/>
</dbReference>
<evidence type="ECO:0000256" key="6">
    <source>
        <dbReference type="ARBA" id="ARBA00023186"/>
    </source>
</evidence>
<keyword evidence="11" id="KW-1185">Reference proteome</keyword>
<dbReference type="InterPro" id="IPR032675">
    <property type="entry name" value="LRR_dom_sf"/>
</dbReference>